<keyword evidence="2" id="KW-1185">Reference proteome</keyword>
<evidence type="ECO:0000313" key="2">
    <source>
        <dbReference type="Proteomes" id="UP000809789"/>
    </source>
</evidence>
<dbReference type="EMBL" id="JAESVG020000009">
    <property type="protein sequence ID" value="KAG8624518.1"/>
    <property type="molecule type" value="Genomic_DNA"/>
</dbReference>
<gene>
    <name evidence="1" type="ORF">KVT40_007585</name>
</gene>
<dbReference type="AlphaFoldDB" id="A0A8K0L2B9"/>
<evidence type="ECO:0000313" key="1">
    <source>
        <dbReference type="EMBL" id="KAG8624518.1"/>
    </source>
</evidence>
<organism evidence="1 2">
    <name type="scientific">Elsinoe batatas</name>
    <dbReference type="NCBI Taxonomy" id="2601811"/>
    <lineage>
        <taxon>Eukaryota</taxon>
        <taxon>Fungi</taxon>
        <taxon>Dikarya</taxon>
        <taxon>Ascomycota</taxon>
        <taxon>Pezizomycotina</taxon>
        <taxon>Dothideomycetes</taxon>
        <taxon>Dothideomycetidae</taxon>
        <taxon>Myriangiales</taxon>
        <taxon>Elsinoaceae</taxon>
        <taxon>Elsinoe</taxon>
    </lineage>
</organism>
<reference evidence="1" key="1">
    <citation type="submission" date="2021-07" db="EMBL/GenBank/DDBJ databases">
        <title>Elsinoe batatas strain:CRI-CJ2 Genome sequencing and assembly.</title>
        <authorList>
            <person name="Huang L."/>
        </authorList>
    </citation>
    <scope>NUCLEOTIDE SEQUENCE</scope>
    <source>
        <strain evidence="1">CRI-CJ2</strain>
    </source>
</reference>
<proteinExistence type="predicted"/>
<comment type="caution">
    <text evidence="1">The sequence shown here is derived from an EMBL/GenBank/DDBJ whole genome shotgun (WGS) entry which is preliminary data.</text>
</comment>
<name>A0A8K0L2B9_9PEZI</name>
<dbReference type="OrthoDB" id="62952at2759"/>
<sequence>MDLVMTYDHVVAERYTHELSLHPDAAKEHSKQTWILTRPRRELPNILNLAVTCRTTYQEALPFVYHALRLKVDLPFWAEMSSLPIRLSLGIQLNLITALDFFLPIESDAYKSLTMLMELFEWGSKLVVGSSMYIHPNSQQGFYSDKIKAANTVAERRRLETERDKIILKCVEQHLSPTWRKTPMYGYTEWINLGPLSSFYDREFARLMST</sequence>
<dbReference type="Proteomes" id="UP000809789">
    <property type="component" value="Unassembled WGS sequence"/>
</dbReference>
<protein>
    <submittedName>
        <fullName evidence="1">Uncharacterized protein</fullName>
    </submittedName>
</protein>
<accession>A0A8K0L2B9</accession>